<organism evidence="2 3">
    <name type="scientific">Microbacterium endophyticum</name>
    <dbReference type="NCBI Taxonomy" id="1526412"/>
    <lineage>
        <taxon>Bacteria</taxon>
        <taxon>Bacillati</taxon>
        <taxon>Actinomycetota</taxon>
        <taxon>Actinomycetes</taxon>
        <taxon>Micrococcales</taxon>
        <taxon>Microbacteriaceae</taxon>
        <taxon>Microbacterium</taxon>
    </lineage>
</organism>
<dbReference type="Proteomes" id="UP000529310">
    <property type="component" value="Unassembled WGS sequence"/>
</dbReference>
<comment type="caution">
    <text evidence="2">The sequence shown here is derived from an EMBL/GenBank/DDBJ whole genome shotgun (WGS) entry which is preliminary data.</text>
</comment>
<feature type="transmembrane region" description="Helical" evidence="1">
    <location>
        <begin position="30"/>
        <end position="49"/>
    </location>
</feature>
<evidence type="ECO:0000313" key="3">
    <source>
        <dbReference type="Proteomes" id="UP000529310"/>
    </source>
</evidence>
<evidence type="ECO:0008006" key="4">
    <source>
        <dbReference type="Google" id="ProtNLM"/>
    </source>
</evidence>
<keyword evidence="3" id="KW-1185">Reference proteome</keyword>
<evidence type="ECO:0000256" key="1">
    <source>
        <dbReference type="SAM" id="Phobius"/>
    </source>
</evidence>
<evidence type="ECO:0000313" key="2">
    <source>
        <dbReference type="EMBL" id="MBB2975239.1"/>
    </source>
</evidence>
<dbReference type="RefSeq" id="WP_165141616.1">
    <property type="nucleotide sequence ID" value="NZ_CP049255.1"/>
</dbReference>
<dbReference type="EMBL" id="JACHWQ010000001">
    <property type="protein sequence ID" value="MBB2975239.1"/>
    <property type="molecule type" value="Genomic_DNA"/>
</dbReference>
<keyword evidence="1" id="KW-0472">Membrane</keyword>
<keyword evidence="1" id="KW-1133">Transmembrane helix</keyword>
<keyword evidence="1" id="KW-0812">Transmembrane</keyword>
<feature type="transmembrane region" description="Helical" evidence="1">
    <location>
        <begin position="55"/>
        <end position="80"/>
    </location>
</feature>
<sequence>MANDITLAPGEEIVWTGRPDPSLHFTRTDVFFIPFSFLWVGFAIFWTLSVSRSTAPPFVIVFGLFFVAFGVYISVGRFFVKAFTKRRTRYYLTTERAVVVGPRSTDSIALAPGMGRSKTVNRFRMDVSFDLPGDRPARMRTNSGLGVYANSGLEFFAALGPGLPVAFYDVRDVDGLEHALRHAFANTRGAAAGR</sequence>
<reference evidence="2 3" key="1">
    <citation type="submission" date="2020-08" db="EMBL/GenBank/DDBJ databases">
        <title>Sequencing the genomes of 1000 actinobacteria strains.</title>
        <authorList>
            <person name="Klenk H.-P."/>
        </authorList>
    </citation>
    <scope>NUCLEOTIDE SEQUENCE [LARGE SCALE GENOMIC DNA]</scope>
    <source>
        <strain evidence="2 3">DSM 27099</strain>
    </source>
</reference>
<name>A0A7W4V1X9_9MICO</name>
<accession>A0A7W4V1X9</accession>
<dbReference type="AlphaFoldDB" id="A0A7W4V1X9"/>
<proteinExistence type="predicted"/>
<protein>
    <recommendedName>
        <fullName evidence="4">PH domain-containing protein</fullName>
    </recommendedName>
</protein>
<gene>
    <name evidence="2" type="ORF">FHX49_000780</name>
</gene>